<keyword evidence="1" id="KW-1133">Transmembrane helix</keyword>
<evidence type="ECO:0000313" key="3">
    <source>
        <dbReference type="Proteomes" id="UP000518266"/>
    </source>
</evidence>
<sequence length="192" mass="20638">MVAVICRVMVAVICSVIVSVICRVMGHGGCNLQSHESCVMVAIICNIMVAVICSVMVVVICIFMVAVICRVVVAVICRVKVHGGCILQRHGGCNLESWFMRRQSVLFDCVFPSPHTAMKMAQNDGQSTPRGSCNCSVLMRTAPAQSTISYRNYTRGGAEGGDGKIRKVPVAHKHLAVASDGMKPSCCSLLDY</sequence>
<accession>A0A7J5XAA5</accession>
<feature type="transmembrane region" description="Helical" evidence="1">
    <location>
        <begin position="6"/>
        <end position="26"/>
    </location>
</feature>
<evidence type="ECO:0000313" key="2">
    <source>
        <dbReference type="EMBL" id="KAF3833599.1"/>
    </source>
</evidence>
<dbReference type="AlphaFoldDB" id="A0A7J5XAA5"/>
<dbReference type="Proteomes" id="UP000518266">
    <property type="component" value="Unassembled WGS sequence"/>
</dbReference>
<protein>
    <submittedName>
        <fullName evidence="2">Uncharacterized protein</fullName>
    </submittedName>
</protein>
<keyword evidence="3" id="KW-1185">Reference proteome</keyword>
<feature type="transmembrane region" description="Helical" evidence="1">
    <location>
        <begin position="38"/>
        <end position="68"/>
    </location>
</feature>
<name>A0A7J5XAA5_DISMA</name>
<comment type="caution">
    <text evidence="2">The sequence shown here is derived from an EMBL/GenBank/DDBJ whole genome shotgun (WGS) entry which is preliminary data.</text>
</comment>
<gene>
    <name evidence="2" type="ORF">F7725_024803</name>
</gene>
<dbReference type="EMBL" id="JAAKFY010000026">
    <property type="protein sequence ID" value="KAF3833599.1"/>
    <property type="molecule type" value="Genomic_DNA"/>
</dbReference>
<evidence type="ECO:0000256" key="1">
    <source>
        <dbReference type="SAM" id="Phobius"/>
    </source>
</evidence>
<reference evidence="2 3" key="1">
    <citation type="submission" date="2020-03" db="EMBL/GenBank/DDBJ databases">
        <title>Dissostichus mawsoni Genome sequencing and assembly.</title>
        <authorList>
            <person name="Park H."/>
        </authorList>
    </citation>
    <scope>NUCLEOTIDE SEQUENCE [LARGE SCALE GENOMIC DNA]</scope>
    <source>
        <strain evidence="2">DM0001</strain>
        <tissue evidence="2">Muscle</tissue>
    </source>
</reference>
<keyword evidence="1" id="KW-0472">Membrane</keyword>
<proteinExistence type="predicted"/>
<organism evidence="2 3">
    <name type="scientific">Dissostichus mawsoni</name>
    <name type="common">Antarctic cod</name>
    <dbReference type="NCBI Taxonomy" id="36200"/>
    <lineage>
        <taxon>Eukaryota</taxon>
        <taxon>Metazoa</taxon>
        <taxon>Chordata</taxon>
        <taxon>Craniata</taxon>
        <taxon>Vertebrata</taxon>
        <taxon>Euteleostomi</taxon>
        <taxon>Actinopterygii</taxon>
        <taxon>Neopterygii</taxon>
        <taxon>Teleostei</taxon>
        <taxon>Neoteleostei</taxon>
        <taxon>Acanthomorphata</taxon>
        <taxon>Eupercaria</taxon>
        <taxon>Perciformes</taxon>
        <taxon>Notothenioidei</taxon>
        <taxon>Nototheniidae</taxon>
        <taxon>Dissostichus</taxon>
    </lineage>
</organism>
<keyword evidence="1" id="KW-0812">Transmembrane</keyword>